<reference evidence="2 3" key="1">
    <citation type="submission" date="2024-09" db="EMBL/GenBank/DDBJ databases">
        <authorList>
            <person name="Sun Q."/>
            <person name="Mori K."/>
        </authorList>
    </citation>
    <scope>NUCLEOTIDE SEQUENCE [LARGE SCALE GENOMIC DNA]</scope>
    <source>
        <strain evidence="2 3">CCM 3426</strain>
    </source>
</reference>
<dbReference type="PANTHER" id="PTHR46844:SF1">
    <property type="entry name" value="SLR5058 PROTEIN"/>
    <property type="match status" value="1"/>
</dbReference>
<comment type="caution">
    <text evidence="2">The sequence shown here is derived from an EMBL/GenBank/DDBJ whole genome shotgun (WGS) entry which is preliminary data.</text>
</comment>
<dbReference type="Proteomes" id="UP001589647">
    <property type="component" value="Unassembled WGS sequence"/>
</dbReference>
<dbReference type="Gene3D" id="3.40.50.300">
    <property type="entry name" value="P-loop containing nucleotide triphosphate hydrolases"/>
    <property type="match status" value="1"/>
</dbReference>
<protein>
    <submittedName>
        <fullName evidence="2">NACHT domain-containing protein</fullName>
    </submittedName>
</protein>
<evidence type="ECO:0000313" key="3">
    <source>
        <dbReference type="Proteomes" id="UP001589647"/>
    </source>
</evidence>
<organism evidence="2 3">
    <name type="scientific">Nonomuraea spiralis</name>
    <dbReference type="NCBI Taxonomy" id="46182"/>
    <lineage>
        <taxon>Bacteria</taxon>
        <taxon>Bacillati</taxon>
        <taxon>Actinomycetota</taxon>
        <taxon>Actinomycetes</taxon>
        <taxon>Streptosporangiales</taxon>
        <taxon>Streptosporangiaceae</taxon>
        <taxon>Nonomuraea</taxon>
    </lineage>
</organism>
<feature type="domain" description="NACHT" evidence="1">
    <location>
        <begin position="191"/>
        <end position="319"/>
    </location>
</feature>
<keyword evidence="3" id="KW-1185">Reference proteome</keyword>
<gene>
    <name evidence="2" type="ORF">ACFFV7_45655</name>
</gene>
<dbReference type="EMBL" id="JBHMEI010000078">
    <property type="protein sequence ID" value="MFB9208536.1"/>
    <property type="molecule type" value="Genomic_DNA"/>
</dbReference>
<dbReference type="InterPro" id="IPR007111">
    <property type="entry name" value="NACHT_NTPase"/>
</dbReference>
<name>A0ABV5IVD2_9ACTN</name>
<dbReference type="Pfam" id="PF05729">
    <property type="entry name" value="NACHT"/>
    <property type="match status" value="1"/>
</dbReference>
<dbReference type="SUPFAM" id="SSF52540">
    <property type="entry name" value="P-loop containing nucleoside triphosphate hydrolases"/>
    <property type="match status" value="1"/>
</dbReference>
<evidence type="ECO:0000313" key="2">
    <source>
        <dbReference type="EMBL" id="MFB9208536.1"/>
    </source>
</evidence>
<accession>A0ABV5IVD2</accession>
<evidence type="ECO:0000259" key="1">
    <source>
        <dbReference type="PROSITE" id="PS50837"/>
    </source>
</evidence>
<dbReference type="RefSeq" id="WP_189647585.1">
    <property type="nucleotide sequence ID" value="NZ_BMRC01000005.1"/>
</dbReference>
<dbReference type="PANTHER" id="PTHR46844">
    <property type="entry name" value="SLR5058 PROTEIN"/>
    <property type="match status" value="1"/>
</dbReference>
<sequence length="682" mass="74593">MTGREDDPRRWFADRLGEGLRLCGRSNTQLALRATAILEHRANLSGGRVLVDRKRISAWSTGADLPQDQRVLEALVKALLEGLRRQQEQGRADAGEMTAGLLDERAWLSWWRAARDAPRGEPWLGAYLAAARRAAEAHPYPGVLPGSRLPPLSQVYVQQRGRLRSGDHPAPDAYGSPGTRLTAEAVVSADHDVLLLGAPGAGKSSLLRHVLITMAASMENRGTAVEGDVPVHVPAACLTVRGLSFAGQLAAAARDELSGQRVPPLTAELFERPPRPGSRWLVLLDGLDEIVDVRQRVRLIQLVGEHRAGPYRFVLTSRPLPEDELRPLEHDSRLRIYDLLPFEPGQLRSFAEGWMRTAHDLDPVRLPDPEAAVRAFLAQATRPPLAQLARTPLLATVLCQLHAAGPDRTLPRDRYGIYQNFELLLRQRLTDPQVPELPDAILAALGRFAARRHHRHGIDDVPARDLLVEVLRDTDGLRPPGLPPLDWTARREHLLRRTGLVSARGGTYTFVHLTIGEFLAARHVAADARLSRQASRELYGWPGPRTLVSLSSYDRFLIAAWLGGPSRDPSPQAPRGLATALRRSARWSIGAGYIAQLAADGLTPPPETADAAAAILRGLATDPGRVGHIRVEAARALADLRHEQGRDLLAALAADTGLNELHRMAAAETLAVLDPPRRPPSP</sequence>
<proteinExistence type="predicted"/>
<dbReference type="PROSITE" id="PS50837">
    <property type="entry name" value="NACHT"/>
    <property type="match status" value="1"/>
</dbReference>
<dbReference type="InterPro" id="IPR027417">
    <property type="entry name" value="P-loop_NTPase"/>
</dbReference>